<comment type="caution">
    <text evidence="1">The sequence shown here is derived from an EMBL/GenBank/DDBJ whole genome shotgun (WGS) entry which is preliminary data.</text>
</comment>
<dbReference type="RefSeq" id="WP_186950191.1">
    <property type="nucleotide sequence ID" value="NZ_JACOPL010000015.1"/>
</dbReference>
<reference evidence="1" key="1">
    <citation type="submission" date="2020-08" db="EMBL/GenBank/DDBJ databases">
        <title>Genome public.</title>
        <authorList>
            <person name="Liu C."/>
            <person name="Sun Q."/>
        </authorList>
    </citation>
    <scope>NUCLEOTIDE SEQUENCE</scope>
    <source>
        <strain evidence="1">NSJ-28</strain>
    </source>
</reference>
<sequence length="71" mass="8621">MSRDTLTGCPERRLEPMERKDQNRINYLRDLSDAEFEIKSFLDDYKTLFPEEIKSFLIDIRFRVQDEMEEG</sequence>
<dbReference type="Proteomes" id="UP000606499">
    <property type="component" value="Unassembled WGS sequence"/>
</dbReference>
<dbReference type="AlphaFoldDB" id="A0A923LY33"/>
<keyword evidence="2" id="KW-1185">Reference proteome</keyword>
<proteinExistence type="predicted"/>
<evidence type="ECO:0000313" key="2">
    <source>
        <dbReference type="Proteomes" id="UP000606499"/>
    </source>
</evidence>
<evidence type="ECO:0000313" key="1">
    <source>
        <dbReference type="EMBL" id="MBC5726392.1"/>
    </source>
</evidence>
<protein>
    <submittedName>
        <fullName evidence="1">Uncharacterized protein</fullName>
    </submittedName>
</protein>
<dbReference type="EMBL" id="JACOPL010000015">
    <property type="protein sequence ID" value="MBC5726392.1"/>
    <property type="molecule type" value="Genomic_DNA"/>
</dbReference>
<name>A0A923LY33_9FIRM</name>
<organism evidence="1 2">
    <name type="scientific">Agathobaculum faecis</name>
    <dbReference type="NCBI Taxonomy" id="2763013"/>
    <lineage>
        <taxon>Bacteria</taxon>
        <taxon>Bacillati</taxon>
        <taxon>Bacillota</taxon>
        <taxon>Clostridia</taxon>
        <taxon>Eubacteriales</taxon>
        <taxon>Butyricicoccaceae</taxon>
        <taxon>Agathobaculum</taxon>
    </lineage>
</organism>
<accession>A0A923LY33</accession>
<gene>
    <name evidence="1" type="ORF">H8S45_13105</name>
</gene>